<dbReference type="AlphaFoldDB" id="A0A381SAH4"/>
<dbReference type="InterPro" id="IPR050789">
    <property type="entry name" value="Diverse_Enzym_Activities"/>
</dbReference>
<dbReference type="EMBL" id="UINC01002786">
    <property type="protein sequence ID" value="SVA00291.1"/>
    <property type="molecule type" value="Genomic_DNA"/>
</dbReference>
<dbReference type="InterPro" id="IPR001466">
    <property type="entry name" value="Beta-lactam-related"/>
</dbReference>
<feature type="domain" description="Beta-lactamase-related" evidence="2">
    <location>
        <begin position="3"/>
        <end position="310"/>
    </location>
</feature>
<accession>A0A381SAH4</accession>
<proteinExistence type="predicted"/>
<dbReference type="InterPro" id="IPR012338">
    <property type="entry name" value="Beta-lactam/transpept-like"/>
</dbReference>
<dbReference type="PANTHER" id="PTHR43283:SF3">
    <property type="entry name" value="BETA-LACTAMASE FAMILY PROTEIN (AFU_ORTHOLOGUE AFUA_5G07500)"/>
    <property type="match status" value="1"/>
</dbReference>
<evidence type="ECO:0000313" key="3">
    <source>
        <dbReference type="EMBL" id="SVA00291.1"/>
    </source>
</evidence>
<dbReference type="Pfam" id="PF00144">
    <property type="entry name" value="Beta-lactamase"/>
    <property type="match status" value="1"/>
</dbReference>
<dbReference type="Gene3D" id="3.40.710.10">
    <property type="entry name" value="DD-peptidase/beta-lactamase superfamily"/>
    <property type="match status" value="1"/>
</dbReference>
<feature type="compositionally biased region" description="Polar residues" evidence="1">
    <location>
        <begin position="279"/>
        <end position="300"/>
    </location>
</feature>
<protein>
    <recommendedName>
        <fullName evidence="2">Beta-lactamase-related domain-containing protein</fullName>
    </recommendedName>
</protein>
<organism evidence="3">
    <name type="scientific">marine metagenome</name>
    <dbReference type="NCBI Taxonomy" id="408172"/>
    <lineage>
        <taxon>unclassified sequences</taxon>
        <taxon>metagenomes</taxon>
        <taxon>ecological metagenomes</taxon>
    </lineage>
</organism>
<evidence type="ECO:0000259" key="2">
    <source>
        <dbReference type="Pfam" id="PF00144"/>
    </source>
</evidence>
<feature type="region of interest" description="Disordered" evidence="1">
    <location>
        <begin position="276"/>
        <end position="300"/>
    </location>
</feature>
<reference evidence="3" key="1">
    <citation type="submission" date="2018-05" db="EMBL/GenBank/DDBJ databases">
        <authorList>
            <person name="Lanie J.A."/>
            <person name="Ng W.-L."/>
            <person name="Kazmierczak K.M."/>
            <person name="Andrzejewski T.M."/>
            <person name="Davidsen T.M."/>
            <person name="Wayne K.J."/>
            <person name="Tettelin H."/>
            <person name="Glass J.I."/>
            <person name="Rusch D."/>
            <person name="Podicherti R."/>
            <person name="Tsui H.-C.T."/>
            <person name="Winkler M.E."/>
        </authorList>
    </citation>
    <scope>NUCLEOTIDE SEQUENCE</scope>
</reference>
<evidence type="ECO:0000256" key="1">
    <source>
        <dbReference type="SAM" id="MobiDB-lite"/>
    </source>
</evidence>
<dbReference type="PANTHER" id="PTHR43283">
    <property type="entry name" value="BETA-LACTAMASE-RELATED"/>
    <property type="match status" value="1"/>
</dbReference>
<sequence length="347" mass="38619">MGQFMSTRSIHAGALGVMKNNRIVYEKSFGWKDEAQQTVLPQDVMMRLASVTKPITGAAIRKLENEELLDLDDYVFDLGQPEGGILSLEPFRSLGDTLLSQVTVRHLLIHRGGWDRDVVGDLAFREIRIAEAMEVPSPPGRVNTARYVLGQPLQLQPGSERAYSNIGYLMLGLVVEEISGMDYLTYVLENVFDPIGVARGELIQGRTFPENQNSREPWYDSEAMSKNVFDPSGPQVKTPYGGWDLEGMISFGGLVASTRAILEFLDTYQVSGDDIGAQRTGTESSTWRRNHTGSLSGTNTLARQRGDGVNYVVLFNKRPSTGGYYSSQIREEIDDLLDRGLICWPRN</sequence>
<dbReference type="SUPFAM" id="SSF56601">
    <property type="entry name" value="beta-lactamase/transpeptidase-like"/>
    <property type="match status" value="1"/>
</dbReference>
<name>A0A381SAH4_9ZZZZ</name>
<gene>
    <name evidence="3" type="ORF">METZ01_LOCUS53145</name>
</gene>